<keyword evidence="2 7" id="KW-0813">Transport</keyword>
<comment type="subcellular location">
    <subcellularLocation>
        <location evidence="1 7">Cell membrane</location>
        <topology evidence="1 7">Multi-pass membrane protein</topology>
    </subcellularLocation>
</comment>
<dbReference type="SUPFAM" id="SSF161098">
    <property type="entry name" value="MetI-like"/>
    <property type="match status" value="1"/>
</dbReference>
<feature type="transmembrane region" description="Helical" evidence="7">
    <location>
        <begin position="164"/>
        <end position="181"/>
    </location>
</feature>
<dbReference type="PROSITE" id="PS50928">
    <property type="entry name" value="ABC_TM1"/>
    <property type="match status" value="1"/>
</dbReference>
<dbReference type="Proteomes" id="UP000823851">
    <property type="component" value="Unassembled WGS sequence"/>
</dbReference>
<gene>
    <name evidence="9" type="ORF">H9912_05900</name>
</gene>
<evidence type="ECO:0000256" key="3">
    <source>
        <dbReference type="ARBA" id="ARBA00022475"/>
    </source>
</evidence>
<dbReference type="InterPro" id="IPR035906">
    <property type="entry name" value="MetI-like_sf"/>
</dbReference>
<evidence type="ECO:0000313" key="9">
    <source>
        <dbReference type="EMBL" id="HJD31457.1"/>
    </source>
</evidence>
<comment type="caution">
    <text evidence="9">The sequence shown here is derived from an EMBL/GenBank/DDBJ whole genome shotgun (WGS) entry which is preliminary data.</text>
</comment>
<dbReference type="GO" id="GO:0005886">
    <property type="term" value="C:plasma membrane"/>
    <property type="evidence" value="ECO:0007669"/>
    <property type="project" value="UniProtKB-SubCell"/>
</dbReference>
<feature type="transmembrane region" description="Helical" evidence="7">
    <location>
        <begin position="265"/>
        <end position="283"/>
    </location>
</feature>
<dbReference type="PANTHER" id="PTHR43744">
    <property type="entry name" value="ABC TRANSPORTER PERMEASE PROTEIN MG189-RELATED-RELATED"/>
    <property type="match status" value="1"/>
</dbReference>
<name>A0A9D2QYB8_9FIRM</name>
<evidence type="ECO:0000256" key="5">
    <source>
        <dbReference type="ARBA" id="ARBA00022989"/>
    </source>
</evidence>
<dbReference type="InterPro" id="IPR000515">
    <property type="entry name" value="MetI-like"/>
</dbReference>
<evidence type="ECO:0000259" key="8">
    <source>
        <dbReference type="PROSITE" id="PS50928"/>
    </source>
</evidence>
<proteinExistence type="inferred from homology"/>
<accession>A0A9D2QYB8</accession>
<dbReference type="PANTHER" id="PTHR43744:SF6">
    <property type="entry name" value="ABC TRANSPORTER PERMEASE PROTEIN YESQ-RELATED"/>
    <property type="match status" value="1"/>
</dbReference>
<evidence type="ECO:0000313" key="10">
    <source>
        <dbReference type="Proteomes" id="UP000823851"/>
    </source>
</evidence>
<dbReference type="Gene3D" id="1.10.3720.10">
    <property type="entry name" value="MetI-like"/>
    <property type="match status" value="1"/>
</dbReference>
<evidence type="ECO:0000256" key="6">
    <source>
        <dbReference type="ARBA" id="ARBA00023136"/>
    </source>
</evidence>
<dbReference type="CDD" id="cd06261">
    <property type="entry name" value="TM_PBP2"/>
    <property type="match status" value="1"/>
</dbReference>
<organism evidence="9 10">
    <name type="scientific">Candidatus Eisenbergiella stercorigallinarum</name>
    <dbReference type="NCBI Taxonomy" id="2838557"/>
    <lineage>
        <taxon>Bacteria</taxon>
        <taxon>Bacillati</taxon>
        <taxon>Bacillota</taxon>
        <taxon>Clostridia</taxon>
        <taxon>Lachnospirales</taxon>
        <taxon>Lachnospiraceae</taxon>
        <taxon>Eisenbergiella</taxon>
    </lineage>
</organism>
<dbReference type="EMBL" id="DWUW01000165">
    <property type="protein sequence ID" value="HJD31457.1"/>
    <property type="molecule type" value="Genomic_DNA"/>
</dbReference>
<feature type="domain" description="ABC transmembrane type-1" evidence="8">
    <location>
        <begin position="91"/>
        <end position="284"/>
    </location>
</feature>
<reference evidence="9" key="2">
    <citation type="submission" date="2021-04" db="EMBL/GenBank/DDBJ databases">
        <authorList>
            <person name="Gilroy R."/>
        </authorList>
    </citation>
    <scope>NUCLEOTIDE SEQUENCE</scope>
    <source>
        <strain evidence="9">ChiHjej8B7-25341</strain>
    </source>
</reference>
<reference evidence="9" key="1">
    <citation type="journal article" date="2021" name="PeerJ">
        <title>Extensive microbial diversity within the chicken gut microbiome revealed by metagenomics and culture.</title>
        <authorList>
            <person name="Gilroy R."/>
            <person name="Ravi A."/>
            <person name="Getino M."/>
            <person name="Pursley I."/>
            <person name="Horton D.L."/>
            <person name="Alikhan N.F."/>
            <person name="Baker D."/>
            <person name="Gharbi K."/>
            <person name="Hall N."/>
            <person name="Watson M."/>
            <person name="Adriaenssens E.M."/>
            <person name="Foster-Nyarko E."/>
            <person name="Jarju S."/>
            <person name="Secka A."/>
            <person name="Antonio M."/>
            <person name="Oren A."/>
            <person name="Chaudhuri R.R."/>
            <person name="La Ragione R."/>
            <person name="Hildebrand F."/>
            <person name="Pallen M.J."/>
        </authorList>
    </citation>
    <scope>NUCLEOTIDE SEQUENCE</scope>
    <source>
        <strain evidence="9">ChiHjej8B7-25341</strain>
    </source>
</reference>
<evidence type="ECO:0000256" key="1">
    <source>
        <dbReference type="ARBA" id="ARBA00004651"/>
    </source>
</evidence>
<keyword evidence="4 7" id="KW-0812">Transmembrane</keyword>
<dbReference type="GO" id="GO:0055085">
    <property type="term" value="P:transmembrane transport"/>
    <property type="evidence" value="ECO:0007669"/>
    <property type="project" value="InterPro"/>
</dbReference>
<keyword evidence="6 7" id="KW-0472">Membrane</keyword>
<keyword evidence="3" id="KW-1003">Cell membrane</keyword>
<evidence type="ECO:0000256" key="2">
    <source>
        <dbReference type="ARBA" id="ARBA00022448"/>
    </source>
</evidence>
<feature type="transmembrane region" description="Helical" evidence="7">
    <location>
        <begin position="90"/>
        <end position="114"/>
    </location>
</feature>
<dbReference type="Pfam" id="PF00528">
    <property type="entry name" value="BPD_transp_1"/>
    <property type="match status" value="1"/>
</dbReference>
<comment type="similarity">
    <text evidence="7">Belongs to the binding-protein-dependent transport system permease family.</text>
</comment>
<keyword evidence="5 7" id="KW-1133">Transmembrane helix</keyword>
<dbReference type="AlphaFoldDB" id="A0A9D2QYB8"/>
<feature type="transmembrane region" description="Helical" evidence="7">
    <location>
        <begin position="27"/>
        <end position="52"/>
    </location>
</feature>
<sequence length="298" mass="33117">MHRKTDAGSKRTGVISEMDYKGLHGKALYWILFALLCIAVAVSLIPPLYVFVSSVKDTKEFYQIPPTIIPKTVDLSKIVDVWKRYDFKRYYLNTAFVAVFSVTWSLFSNGLAGYVLSKIKPRGHKIVFALVMASLMIPTTISIVPLYKNFVSFPIGGFSMINTYFPMILMTGCNAFMVIVYKSFFDGIPTDLLDAAEIDGCGTVAKFCHIVAPLSKSVLATGAILAFNATWNDFFWPYLVLKESSKATVMIEIFAVRGSVSQDKLLVLLAFAILPPALIFIFFQKNIMQGLTMSGIKG</sequence>
<protein>
    <submittedName>
        <fullName evidence="9">Carbohydrate ABC transporter permease</fullName>
    </submittedName>
</protein>
<feature type="transmembrane region" description="Helical" evidence="7">
    <location>
        <begin position="126"/>
        <end position="144"/>
    </location>
</feature>
<evidence type="ECO:0000256" key="7">
    <source>
        <dbReference type="RuleBase" id="RU363032"/>
    </source>
</evidence>
<evidence type="ECO:0000256" key="4">
    <source>
        <dbReference type="ARBA" id="ARBA00022692"/>
    </source>
</evidence>